<evidence type="ECO:0000313" key="3">
    <source>
        <dbReference type="Proteomes" id="UP000789396"/>
    </source>
</evidence>
<dbReference type="Proteomes" id="UP000789396">
    <property type="component" value="Unassembled WGS sequence"/>
</dbReference>
<proteinExistence type="predicted"/>
<evidence type="ECO:0000259" key="1">
    <source>
        <dbReference type="Pfam" id="PF08241"/>
    </source>
</evidence>
<dbReference type="GO" id="GO:0008757">
    <property type="term" value="F:S-adenosylmethionine-dependent methyltransferase activity"/>
    <property type="evidence" value="ECO:0007669"/>
    <property type="project" value="InterPro"/>
</dbReference>
<feature type="domain" description="Methyltransferase type 11" evidence="1">
    <location>
        <begin position="102"/>
        <end position="158"/>
    </location>
</feature>
<comment type="caution">
    <text evidence="2">The sequence shown here is derived from an EMBL/GenBank/DDBJ whole genome shotgun (WGS) entry which is preliminary data.</text>
</comment>
<dbReference type="InterPro" id="IPR013216">
    <property type="entry name" value="Methyltransf_11"/>
</dbReference>
<sequence length="286" mass="33351">MNQSTNQSQKPQIQTRRPISNYEYLDPTREDDSIVDGFRYKSGRRYHFLDGVKYPLPCDTEETYRLKLNYSISRYCWKGNIFYSPLENELAKGGMRVLDDQQPSNVGFLQCNIHDGLPFPDDTFDFVFMSHMFTSITESQWQNVVDDLVRVAKPGGWIELMESDYINPTFGPVNREIQNQDTMLLISRGINMNIGPSVYKYFENIDELEDEIFTGQTVTPLGNGTVGELASHFAVRLHEYMGISTQELEEKFKICQKEMEEYNTVLNIHRFYVQKKICTEKSEDSW</sequence>
<gene>
    <name evidence="2" type="ORF">RFULGI_LOCUS10639</name>
</gene>
<name>A0A9N9N6I6_9GLOM</name>
<protein>
    <submittedName>
        <fullName evidence="2">12078_t:CDS:1</fullName>
    </submittedName>
</protein>
<keyword evidence="3" id="KW-1185">Reference proteome</keyword>
<dbReference type="InterPro" id="IPR029063">
    <property type="entry name" value="SAM-dependent_MTases_sf"/>
</dbReference>
<evidence type="ECO:0000313" key="2">
    <source>
        <dbReference type="EMBL" id="CAG8706689.1"/>
    </source>
</evidence>
<accession>A0A9N9N6I6</accession>
<dbReference type="EMBL" id="CAJVPZ010021470">
    <property type="protein sequence ID" value="CAG8706689.1"/>
    <property type="molecule type" value="Genomic_DNA"/>
</dbReference>
<organism evidence="2 3">
    <name type="scientific">Racocetra fulgida</name>
    <dbReference type="NCBI Taxonomy" id="60492"/>
    <lineage>
        <taxon>Eukaryota</taxon>
        <taxon>Fungi</taxon>
        <taxon>Fungi incertae sedis</taxon>
        <taxon>Mucoromycota</taxon>
        <taxon>Glomeromycotina</taxon>
        <taxon>Glomeromycetes</taxon>
        <taxon>Diversisporales</taxon>
        <taxon>Gigasporaceae</taxon>
        <taxon>Racocetra</taxon>
    </lineage>
</organism>
<dbReference type="OrthoDB" id="2013972at2759"/>
<reference evidence="2" key="1">
    <citation type="submission" date="2021-06" db="EMBL/GenBank/DDBJ databases">
        <authorList>
            <person name="Kallberg Y."/>
            <person name="Tangrot J."/>
            <person name="Rosling A."/>
        </authorList>
    </citation>
    <scope>NUCLEOTIDE SEQUENCE</scope>
    <source>
        <strain evidence="2">IN212</strain>
    </source>
</reference>
<dbReference type="SUPFAM" id="SSF53335">
    <property type="entry name" value="S-adenosyl-L-methionine-dependent methyltransferases"/>
    <property type="match status" value="1"/>
</dbReference>
<dbReference type="Gene3D" id="3.40.50.150">
    <property type="entry name" value="Vaccinia Virus protein VP39"/>
    <property type="match status" value="1"/>
</dbReference>
<dbReference type="CDD" id="cd02440">
    <property type="entry name" value="AdoMet_MTases"/>
    <property type="match status" value="1"/>
</dbReference>
<dbReference type="Pfam" id="PF08241">
    <property type="entry name" value="Methyltransf_11"/>
    <property type="match status" value="1"/>
</dbReference>
<dbReference type="AlphaFoldDB" id="A0A9N9N6I6"/>